<evidence type="ECO:0000313" key="2">
    <source>
        <dbReference type="EMBL" id="KAK7000689.1"/>
    </source>
</evidence>
<accession>A0AAW0A4E4</accession>
<dbReference type="AlphaFoldDB" id="A0AAW0A4E4"/>
<evidence type="ECO:0000313" key="3">
    <source>
        <dbReference type="Proteomes" id="UP001362999"/>
    </source>
</evidence>
<feature type="non-terminal residue" evidence="2">
    <location>
        <position position="1"/>
    </location>
</feature>
<evidence type="ECO:0000259" key="1">
    <source>
        <dbReference type="PROSITE" id="PS50097"/>
    </source>
</evidence>
<sequence>QVLHDPDLYFQDGNIALSARSQVQNPPTHVIFRVHQSILVKHSQIFDDMFNVATATVNGPQHAGVPLVTMPDEAEGLRELLMFLYDPEYFSTVLNASDFALRLLVPCELARKYFIDWIRTKAAERLLRSWPDTLGDWRRLDGEETRLVLQRAAARADQPLGFQLREFPEPVSSILLARECNVTIILPVAFLYLLHRSVEPDPNDLYAAAEQRIELELLPVIDGLRLFQARQRMGTWFARYPKKSSPSLSTSKISACDGTQACKTTVAEVWLRLSELLADGCCNMLTYSLGEDMKDICPGCKTKLAKEVSLFQSRFFDNVPRFFGFQE</sequence>
<name>A0AAW0A4E4_9AGAR</name>
<dbReference type="InterPro" id="IPR011333">
    <property type="entry name" value="SKP1/BTB/POZ_sf"/>
</dbReference>
<organism evidence="2 3">
    <name type="scientific">Favolaschia claudopus</name>
    <dbReference type="NCBI Taxonomy" id="2862362"/>
    <lineage>
        <taxon>Eukaryota</taxon>
        <taxon>Fungi</taxon>
        <taxon>Dikarya</taxon>
        <taxon>Basidiomycota</taxon>
        <taxon>Agaricomycotina</taxon>
        <taxon>Agaricomycetes</taxon>
        <taxon>Agaricomycetidae</taxon>
        <taxon>Agaricales</taxon>
        <taxon>Marasmiineae</taxon>
        <taxon>Mycenaceae</taxon>
        <taxon>Favolaschia</taxon>
    </lineage>
</organism>
<dbReference type="Gene3D" id="3.30.710.10">
    <property type="entry name" value="Potassium Channel Kv1.1, Chain A"/>
    <property type="match status" value="1"/>
</dbReference>
<comment type="caution">
    <text evidence="2">The sequence shown here is derived from an EMBL/GenBank/DDBJ whole genome shotgun (WGS) entry which is preliminary data.</text>
</comment>
<feature type="domain" description="BTB" evidence="1">
    <location>
        <begin position="13"/>
        <end position="86"/>
    </location>
</feature>
<dbReference type="InterPro" id="IPR000210">
    <property type="entry name" value="BTB/POZ_dom"/>
</dbReference>
<dbReference type="Proteomes" id="UP001362999">
    <property type="component" value="Unassembled WGS sequence"/>
</dbReference>
<dbReference type="CDD" id="cd18186">
    <property type="entry name" value="BTB_POZ_ZBTB_KLHL-like"/>
    <property type="match status" value="1"/>
</dbReference>
<protein>
    <submittedName>
        <fullName evidence="2">BTB domain-containing protein</fullName>
    </submittedName>
</protein>
<gene>
    <name evidence="2" type="ORF">R3P38DRAFT_3055105</name>
</gene>
<keyword evidence="3" id="KW-1185">Reference proteome</keyword>
<dbReference type="PROSITE" id="PS50097">
    <property type="entry name" value="BTB"/>
    <property type="match status" value="1"/>
</dbReference>
<dbReference type="EMBL" id="JAWWNJ010000087">
    <property type="protein sequence ID" value="KAK7000689.1"/>
    <property type="molecule type" value="Genomic_DNA"/>
</dbReference>
<reference evidence="2 3" key="1">
    <citation type="journal article" date="2024" name="J Genomics">
        <title>Draft genome sequencing and assembly of Favolaschia claudopus CIRM-BRFM 2984 isolated from oak limbs.</title>
        <authorList>
            <person name="Navarro D."/>
            <person name="Drula E."/>
            <person name="Chaduli D."/>
            <person name="Cazenave R."/>
            <person name="Ahrendt S."/>
            <person name="Wang J."/>
            <person name="Lipzen A."/>
            <person name="Daum C."/>
            <person name="Barry K."/>
            <person name="Grigoriev I.V."/>
            <person name="Favel A."/>
            <person name="Rosso M.N."/>
            <person name="Martin F."/>
        </authorList>
    </citation>
    <scope>NUCLEOTIDE SEQUENCE [LARGE SCALE GENOMIC DNA]</scope>
    <source>
        <strain evidence="2 3">CIRM-BRFM 2984</strain>
    </source>
</reference>
<proteinExistence type="predicted"/>